<dbReference type="EMBL" id="VSRR010096855">
    <property type="protein sequence ID" value="MPC93983.1"/>
    <property type="molecule type" value="Genomic_DNA"/>
</dbReference>
<gene>
    <name evidence="1" type="ORF">E2C01_089133</name>
</gene>
<keyword evidence="2" id="KW-1185">Reference proteome</keyword>
<evidence type="ECO:0000313" key="2">
    <source>
        <dbReference type="Proteomes" id="UP000324222"/>
    </source>
</evidence>
<evidence type="ECO:0000313" key="1">
    <source>
        <dbReference type="EMBL" id="MPC93983.1"/>
    </source>
</evidence>
<accession>A0A5B7JHX9</accession>
<proteinExistence type="predicted"/>
<reference evidence="1 2" key="1">
    <citation type="submission" date="2019-05" db="EMBL/GenBank/DDBJ databases">
        <title>Another draft genome of Portunus trituberculatus and its Hox gene families provides insights of decapod evolution.</title>
        <authorList>
            <person name="Jeong J.-H."/>
            <person name="Song I."/>
            <person name="Kim S."/>
            <person name="Choi T."/>
            <person name="Kim D."/>
            <person name="Ryu S."/>
            <person name="Kim W."/>
        </authorList>
    </citation>
    <scope>NUCLEOTIDE SEQUENCE [LARGE SCALE GENOMIC DNA]</scope>
    <source>
        <tissue evidence="1">Muscle</tissue>
    </source>
</reference>
<organism evidence="1 2">
    <name type="scientific">Portunus trituberculatus</name>
    <name type="common">Swimming crab</name>
    <name type="synonym">Neptunus trituberculatus</name>
    <dbReference type="NCBI Taxonomy" id="210409"/>
    <lineage>
        <taxon>Eukaryota</taxon>
        <taxon>Metazoa</taxon>
        <taxon>Ecdysozoa</taxon>
        <taxon>Arthropoda</taxon>
        <taxon>Crustacea</taxon>
        <taxon>Multicrustacea</taxon>
        <taxon>Malacostraca</taxon>
        <taxon>Eumalacostraca</taxon>
        <taxon>Eucarida</taxon>
        <taxon>Decapoda</taxon>
        <taxon>Pleocyemata</taxon>
        <taxon>Brachyura</taxon>
        <taxon>Eubrachyura</taxon>
        <taxon>Portunoidea</taxon>
        <taxon>Portunidae</taxon>
        <taxon>Portuninae</taxon>
        <taxon>Portunus</taxon>
    </lineage>
</organism>
<protein>
    <submittedName>
        <fullName evidence="1">Uncharacterized protein</fullName>
    </submittedName>
</protein>
<comment type="caution">
    <text evidence="1">The sequence shown here is derived from an EMBL/GenBank/DDBJ whole genome shotgun (WGS) entry which is preliminary data.</text>
</comment>
<name>A0A5B7JHX9_PORTR</name>
<dbReference type="AlphaFoldDB" id="A0A5B7JHX9"/>
<sequence>MANDLIVNKDPYDDNSTTIGTLAMFLTISTTTTTTTRTLITTWTPKGLANNEKIDSSHDYHHHEDDSLFTHSLRYGPIHSIKSSLCGLFKHLYEKKMG</sequence>
<dbReference type="Proteomes" id="UP000324222">
    <property type="component" value="Unassembled WGS sequence"/>
</dbReference>